<dbReference type="PANTHER" id="PTHR37305:SF1">
    <property type="entry name" value="MEMBRANE PROTEIN"/>
    <property type="match status" value="1"/>
</dbReference>
<feature type="transmembrane region" description="Helical" evidence="1">
    <location>
        <begin position="179"/>
        <end position="199"/>
    </location>
</feature>
<feature type="transmembrane region" description="Helical" evidence="1">
    <location>
        <begin position="253"/>
        <end position="274"/>
    </location>
</feature>
<feature type="transmembrane region" description="Helical" evidence="1">
    <location>
        <begin position="110"/>
        <end position="134"/>
    </location>
</feature>
<feature type="transmembrane region" description="Helical" evidence="1">
    <location>
        <begin position="20"/>
        <end position="40"/>
    </location>
</feature>
<keyword evidence="1" id="KW-0812">Transmembrane</keyword>
<accession>A0A7G8PVH7</accession>
<evidence type="ECO:0000313" key="3">
    <source>
        <dbReference type="Proteomes" id="UP000515514"/>
    </source>
</evidence>
<dbReference type="KEGG" id="alti:ALE3EI_1794"/>
<dbReference type="Proteomes" id="UP000515514">
    <property type="component" value="Chromosome"/>
</dbReference>
<evidence type="ECO:0000256" key="1">
    <source>
        <dbReference type="SAM" id="Phobius"/>
    </source>
</evidence>
<feature type="transmembrane region" description="Helical" evidence="1">
    <location>
        <begin position="60"/>
        <end position="83"/>
    </location>
</feature>
<keyword evidence="1" id="KW-0472">Membrane</keyword>
<gene>
    <name evidence="2" type="ORF">ALE3EI_1794</name>
</gene>
<dbReference type="AlphaFoldDB" id="A0A7G8PVH7"/>
<dbReference type="Pfam" id="PF12730">
    <property type="entry name" value="ABC2_membrane_4"/>
    <property type="match status" value="1"/>
</dbReference>
<proteinExistence type="predicted"/>
<sequence length="279" mass="32397">MLRLLNIELQKLKYNRSAKIISIVYFALICFIAFIVSIEFDFGGVKFRVADQGIFNFPFIWHFNTWVAAWLKIFFAIVIVSIVSNEYSYRTLKQNLIDGLSKREFLTSKILTVILFTVISTIFLFIVTMILSLIFSDYNEVSIIFSDMQYMGAYFLKLLCFFSFCMFLAFWVKRSAFALGFLGLWQVIEGLIAILFQYIKVKTEVNLFETVYNYLPLNAMSDLISEPFTRFGAVQSAATQLGESFDKNYDVPLLSVGICIVWTGLFIYWSYAILKRRDL</sequence>
<keyword evidence="3" id="KW-1185">Reference proteome</keyword>
<keyword evidence="1" id="KW-1133">Transmembrane helix</keyword>
<organism evidence="2 3">
    <name type="scientific">Constantimarinum furrinae</name>
    <dbReference type="NCBI Taxonomy" id="2562285"/>
    <lineage>
        <taxon>Bacteria</taxon>
        <taxon>Pseudomonadati</taxon>
        <taxon>Bacteroidota</taxon>
        <taxon>Flavobacteriia</taxon>
        <taxon>Flavobacteriales</taxon>
        <taxon>Flavobacteriaceae</taxon>
        <taxon>Altibacter/Constantimarinum group</taxon>
        <taxon>Constantimarinum</taxon>
    </lineage>
</organism>
<dbReference type="PANTHER" id="PTHR37305">
    <property type="entry name" value="INTEGRAL MEMBRANE PROTEIN-RELATED"/>
    <property type="match status" value="1"/>
</dbReference>
<dbReference type="RefSeq" id="WP_186987948.1">
    <property type="nucleotide sequence ID" value="NZ_CP052909.1"/>
</dbReference>
<name>A0A7G8PVH7_9FLAO</name>
<dbReference type="EMBL" id="CP052909">
    <property type="protein sequence ID" value="QNJ98343.1"/>
    <property type="molecule type" value="Genomic_DNA"/>
</dbReference>
<feature type="transmembrane region" description="Helical" evidence="1">
    <location>
        <begin position="154"/>
        <end position="172"/>
    </location>
</feature>
<protein>
    <submittedName>
        <fullName evidence="2">Excinuclease ABC subunit B</fullName>
    </submittedName>
</protein>
<reference evidence="2 3" key="1">
    <citation type="submission" date="2020-04" db="EMBL/GenBank/DDBJ databases">
        <title>Genome sequence of Altibacter aquimarinus strain ALE3EI.</title>
        <authorList>
            <person name="Oh H.-M."/>
            <person name="Jang D."/>
        </authorList>
    </citation>
    <scope>NUCLEOTIDE SEQUENCE [LARGE SCALE GENOMIC DNA]</scope>
    <source>
        <strain evidence="2 3">ALE3EI</strain>
    </source>
</reference>
<evidence type="ECO:0000313" key="2">
    <source>
        <dbReference type="EMBL" id="QNJ98343.1"/>
    </source>
</evidence>